<dbReference type="EMBL" id="JRES01000850">
    <property type="protein sequence ID" value="KNC27752.1"/>
    <property type="molecule type" value="Genomic_DNA"/>
</dbReference>
<gene>
    <name evidence="2" type="ORF">FF38_03126</name>
</gene>
<dbReference type="AlphaFoldDB" id="A0A0L0C668"/>
<evidence type="ECO:0008006" key="4">
    <source>
        <dbReference type="Google" id="ProtNLM"/>
    </source>
</evidence>
<evidence type="ECO:0000313" key="3">
    <source>
        <dbReference type="Proteomes" id="UP000037069"/>
    </source>
</evidence>
<dbReference type="InterPro" id="IPR010512">
    <property type="entry name" value="DUF1091"/>
</dbReference>
<feature type="signal peptide" evidence="1">
    <location>
        <begin position="1"/>
        <end position="19"/>
    </location>
</feature>
<dbReference type="PANTHER" id="PTHR20898">
    <property type="entry name" value="DAEDALUS ON 3-RELATED-RELATED"/>
    <property type="match status" value="1"/>
</dbReference>
<comment type="caution">
    <text evidence="2">The sequence shown here is derived from an EMBL/GenBank/DDBJ whole genome shotgun (WGS) entry which is preliminary data.</text>
</comment>
<keyword evidence="1" id="KW-0732">Signal</keyword>
<protein>
    <recommendedName>
        <fullName evidence="4">MD-2-related lipid-recognition domain-containing protein</fullName>
    </recommendedName>
</protein>
<sequence length="418" mass="48073">MLLKLHFIIIFNLIILSKGLFKFTNIKCEEYDKPFATIPLCKLKVVRRGVVGFNLIVALHQVPVNNVSMNLDLQKKANGYRPFLYNASADFCHVMSSKNRFNFIGVIINLLGKDTNINHTCPYDCVEFDKSFATIPECELKLVRRGVVAFNLNVTLHQVPVNNVSVNFELLKKSSGYRPFLYNASADFCQVMRHRKKNKYSFIGVVISLMSKDTNINHTCPYDDDIIVRGLVLKNEMFKLLPLPSGDYLVNIRVAAYNHWKARVSVYFTVDEDWKFDRPFATIPECKLKMVGRGVVALNLNVTLHQVPVNNVSINFELLKKANGYRPFLYNISGDFCQAISHKNRYSFVGLVLNLMEKYTNINHTCPYDHNIIVSNLILRDEMFKFLPLPSGDYLFNIRVAAYNDWKACIKMYFAVVE</sequence>
<evidence type="ECO:0000256" key="1">
    <source>
        <dbReference type="SAM" id="SignalP"/>
    </source>
</evidence>
<dbReference type="Proteomes" id="UP000037069">
    <property type="component" value="Unassembled WGS sequence"/>
</dbReference>
<feature type="chain" id="PRO_5005535603" description="MD-2-related lipid-recognition domain-containing protein" evidence="1">
    <location>
        <begin position="20"/>
        <end position="418"/>
    </location>
</feature>
<evidence type="ECO:0000313" key="2">
    <source>
        <dbReference type="EMBL" id="KNC27752.1"/>
    </source>
</evidence>
<accession>A0A0L0C668</accession>
<dbReference type="Pfam" id="PF06477">
    <property type="entry name" value="DUF1091"/>
    <property type="match status" value="3"/>
</dbReference>
<name>A0A0L0C668_LUCCU</name>
<dbReference type="OMA" id="FATIPEC"/>
<organism evidence="2 3">
    <name type="scientific">Lucilia cuprina</name>
    <name type="common">Green bottle fly</name>
    <name type="synonym">Australian sheep blowfly</name>
    <dbReference type="NCBI Taxonomy" id="7375"/>
    <lineage>
        <taxon>Eukaryota</taxon>
        <taxon>Metazoa</taxon>
        <taxon>Ecdysozoa</taxon>
        <taxon>Arthropoda</taxon>
        <taxon>Hexapoda</taxon>
        <taxon>Insecta</taxon>
        <taxon>Pterygota</taxon>
        <taxon>Neoptera</taxon>
        <taxon>Endopterygota</taxon>
        <taxon>Diptera</taxon>
        <taxon>Brachycera</taxon>
        <taxon>Muscomorpha</taxon>
        <taxon>Oestroidea</taxon>
        <taxon>Calliphoridae</taxon>
        <taxon>Luciliinae</taxon>
        <taxon>Lucilia</taxon>
    </lineage>
</organism>
<proteinExistence type="predicted"/>
<dbReference type="PANTHER" id="PTHR20898:SF0">
    <property type="entry name" value="DAEDALUS ON 3-RELATED"/>
    <property type="match status" value="1"/>
</dbReference>
<keyword evidence="3" id="KW-1185">Reference proteome</keyword>
<dbReference type="SMART" id="SM00697">
    <property type="entry name" value="DM8"/>
    <property type="match status" value="3"/>
</dbReference>
<reference evidence="2 3" key="1">
    <citation type="journal article" date="2015" name="Nat. Commun.">
        <title>Lucilia cuprina genome unlocks parasitic fly biology to underpin future interventions.</title>
        <authorList>
            <person name="Anstead C.A."/>
            <person name="Korhonen P.K."/>
            <person name="Young N.D."/>
            <person name="Hall R.S."/>
            <person name="Jex A.R."/>
            <person name="Murali S.C."/>
            <person name="Hughes D.S."/>
            <person name="Lee S.F."/>
            <person name="Perry T."/>
            <person name="Stroehlein A.J."/>
            <person name="Ansell B.R."/>
            <person name="Breugelmans B."/>
            <person name="Hofmann A."/>
            <person name="Qu J."/>
            <person name="Dugan S."/>
            <person name="Lee S.L."/>
            <person name="Chao H."/>
            <person name="Dinh H."/>
            <person name="Han Y."/>
            <person name="Doddapaneni H.V."/>
            <person name="Worley K.C."/>
            <person name="Muzny D.M."/>
            <person name="Ioannidis P."/>
            <person name="Waterhouse R.M."/>
            <person name="Zdobnov E.M."/>
            <person name="James P.J."/>
            <person name="Bagnall N.H."/>
            <person name="Kotze A.C."/>
            <person name="Gibbs R.A."/>
            <person name="Richards S."/>
            <person name="Batterham P."/>
            <person name="Gasser R.B."/>
        </authorList>
    </citation>
    <scope>NUCLEOTIDE SEQUENCE [LARGE SCALE GENOMIC DNA]</scope>
    <source>
        <strain evidence="2 3">LS</strain>
        <tissue evidence="2">Full body</tissue>
    </source>
</reference>
<dbReference type="OrthoDB" id="7789165at2759"/>